<accession>A0ABW2KSI1</accession>
<dbReference type="InterPro" id="IPR012675">
    <property type="entry name" value="Beta-grasp_dom_sf"/>
</dbReference>
<evidence type="ECO:0000256" key="5">
    <source>
        <dbReference type="ARBA" id="ARBA00048244"/>
    </source>
</evidence>
<dbReference type="InterPro" id="IPR043519">
    <property type="entry name" value="NT_sf"/>
</dbReference>
<evidence type="ECO:0000259" key="8">
    <source>
        <dbReference type="PROSITE" id="PS51831"/>
    </source>
</evidence>
<dbReference type="Gene3D" id="3.10.20.30">
    <property type="match status" value="1"/>
</dbReference>
<dbReference type="CDD" id="cd04876">
    <property type="entry name" value="ACT_RelA-SpoT"/>
    <property type="match status" value="1"/>
</dbReference>
<dbReference type="PANTHER" id="PTHR21262">
    <property type="entry name" value="GUANOSINE-3',5'-BIS DIPHOSPHATE 3'-PYROPHOSPHOHYDROLASE"/>
    <property type="match status" value="1"/>
</dbReference>
<proteinExistence type="inferred from homology"/>
<evidence type="ECO:0000259" key="9">
    <source>
        <dbReference type="PROSITE" id="PS51880"/>
    </source>
</evidence>
<evidence type="ECO:0000256" key="4">
    <source>
        <dbReference type="ARBA" id="ARBA00032407"/>
    </source>
</evidence>
<evidence type="ECO:0000256" key="1">
    <source>
        <dbReference type="ARBA" id="ARBA00013251"/>
    </source>
</evidence>
<comment type="caution">
    <text evidence="10">The sequence shown here is derived from an EMBL/GenBank/DDBJ whole genome shotgun (WGS) entry which is preliminary data.</text>
</comment>
<protein>
    <recommendedName>
        <fullName evidence="2">GTP pyrophosphokinase rsh</fullName>
        <ecNumber evidence="1">2.7.6.5</ecNumber>
    </recommendedName>
    <alternativeName>
        <fullName evidence="4">(p)ppGpp synthase</fullName>
    </alternativeName>
    <alternativeName>
        <fullName evidence="3">ATP:GTP 3'-pyrophosphotransferase</fullName>
    </alternativeName>
</protein>
<dbReference type="Proteomes" id="UP001596456">
    <property type="component" value="Unassembled WGS sequence"/>
</dbReference>
<comment type="function">
    <text evidence="6">In eubacteria ppGpp (guanosine 3'-diphosphate 5'-diphosphate) is a mediator of the stringent response that coordinates a variety of cellular activities in response to changes in nutritional abundance.</text>
</comment>
<dbReference type="SMART" id="SM00471">
    <property type="entry name" value="HDc"/>
    <property type="match status" value="1"/>
</dbReference>
<reference evidence="11" key="1">
    <citation type="journal article" date="2019" name="Int. J. Syst. Evol. Microbiol.">
        <title>The Global Catalogue of Microorganisms (GCM) 10K type strain sequencing project: providing services to taxonomists for standard genome sequencing and annotation.</title>
        <authorList>
            <consortium name="The Broad Institute Genomics Platform"/>
            <consortium name="The Broad Institute Genome Sequencing Center for Infectious Disease"/>
            <person name="Wu L."/>
            <person name="Ma J."/>
        </authorList>
    </citation>
    <scope>NUCLEOTIDE SEQUENCE [LARGE SCALE GENOMIC DNA]</scope>
    <source>
        <strain evidence="11">CGMCC 1.16275</strain>
    </source>
</reference>
<evidence type="ECO:0000313" key="11">
    <source>
        <dbReference type="Proteomes" id="UP001596456"/>
    </source>
</evidence>
<dbReference type="EMBL" id="JBHTCM010000008">
    <property type="protein sequence ID" value="MFC7332971.1"/>
    <property type="molecule type" value="Genomic_DNA"/>
</dbReference>
<gene>
    <name evidence="10" type="ORF">ACFQPS_07325</name>
</gene>
<feature type="domain" description="HD" evidence="8">
    <location>
        <begin position="53"/>
        <end position="158"/>
    </location>
</feature>
<comment type="similarity">
    <text evidence="6">Belongs to the relA/spoT family.</text>
</comment>
<dbReference type="CDD" id="cd05399">
    <property type="entry name" value="NT_Rel-Spo_like"/>
    <property type="match status" value="1"/>
</dbReference>
<dbReference type="Gene3D" id="1.10.3210.10">
    <property type="entry name" value="Hypothetical protein af1432"/>
    <property type="match status" value="1"/>
</dbReference>
<dbReference type="Gene3D" id="3.30.70.260">
    <property type="match status" value="1"/>
</dbReference>
<dbReference type="InterPro" id="IPR003607">
    <property type="entry name" value="HD/PDEase_dom"/>
</dbReference>
<dbReference type="InterPro" id="IPR033655">
    <property type="entry name" value="TGS_RelA/SpoT"/>
</dbReference>
<dbReference type="PROSITE" id="PS51671">
    <property type="entry name" value="ACT"/>
    <property type="match status" value="1"/>
</dbReference>
<dbReference type="SUPFAM" id="SSF55021">
    <property type="entry name" value="ACT-like"/>
    <property type="match status" value="1"/>
</dbReference>
<evidence type="ECO:0000256" key="2">
    <source>
        <dbReference type="ARBA" id="ARBA00014315"/>
    </source>
</evidence>
<dbReference type="InterPro" id="IPR045600">
    <property type="entry name" value="RelA/SpoT_AH_RIS"/>
</dbReference>
<evidence type="ECO:0000313" key="10">
    <source>
        <dbReference type="EMBL" id="MFC7332971.1"/>
    </source>
</evidence>
<dbReference type="PROSITE" id="PS51831">
    <property type="entry name" value="HD"/>
    <property type="match status" value="1"/>
</dbReference>
<dbReference type="PROSITE" id="PS51880">
    <property type="entry name" value="TGS"/>
    <property type="match status" value="1"/>
</dbReference>
<dbReference type="InterPro" id="IPR006674">
    <property type="entry name" value="HD_domain"/>
</dbReference>
<dbReference type="SUPFAM" id="SSF81271">
    <property type="entry name" value="TGS-like"/>
    <property type="match status" value="1"/>
</dbReference>
<dbReference type="Pfam" id="PF19296">
    <property type="entry name" value="RelA_AH_RIS"/>
    <property type="match status" value="1"/>
</dbReference>
<dbReference type="Pfam" id="PF02824">
    <property type="entry name" value="TGS"/>
    <property type="match status" value="1"/>
</dbReference>
<feature type="domain" description="ACT" evidence="7">
    <location>
        <begin position="658"/>
        <end position="732"/>
    </location>
</feature>
<dbReference type="RefSeq" id="WP_377357754.1">
    <property type="nucleotide sequence ID" value="NZ_JBHTCM010000008.1"/>
</dbReference>
<dbReference type="Gene3D" id="3.30.460.10">
    <property type="entry name" value="Beta Polymerase, domain 2"/>
    <property type="match status" value="1"/>
</dbReference>
<evidence type="ECO:0000256" key="6">
    <source>
        <dbReference type="RuleBase" id="RU003847"/>
    </source>
</evidence>
<dbReference type="CDD" id="cd00077">
    <property type="entry name" value="HDc"/>
    <property type="match status" value="1"/>
</dbReference>
<dbReference type="SUPFAM" id="SSF81301">
    <property type="entry name" value="Nucleotidyltransferase"/>
    <property type="match status" value="1"/>
</dbReference>
<dbReference type="SMART" id="SM00954">
    <property type="entry name" value="RelA_SpoT"/>
    <property type="match status" value="1"/>
</dbReference>
<dbReference type="SUPFAM" id="SSF109604">
    <property type="entry name" value="HD-domain/PDEase-like"/>
    <property type="match status" value="1"/>
</dbReference>
<dbReference type="InterPro" id="IPR012676">
    <property type="entry name" value="TGS-like"/>
</dbReference>
<evidence type="ECO:0000259" key="7">
    <source>
        <dbReference type="PROSITE" id="PS51671"/>
    </source>
</evidence>
<dbReference type="CDD" id="cd01668">
    <property type="entry name" value="TGS_RSH"/>
    <property type="match status" value="1"/>
</dbReference>
<dbReference type="InterPro" id="IPR002912">
    <property type="entry name" value="ACT_dom"/>
</dbReference>
<dbReference type="EC" id="2.7.6.5" evidence="1"/>
<dbReference type="NCBIfam" id="TIGR00691">
    <property type="entry name" value="spoT_relA"/>
    <property type="match status" value="1"/>
</dbReference>
<keyword evidence="11" id="KW-1185">Reference proteome</keyword>
<dbReference type="Pfam" id="PF04607">
    <property type="entry name" value="RelA_SpoT"/>
    <property type="match status" value="1"/>
</dbReference>
<feature type="domain" description="TGS" evidence="9">
    <location>
        <begin position="400"/>
        <end position="461"/>
    </location>
</feature>
<dbReference type="Pfam" id="PF13291">
    <property type="entry name" value="ACT_4"/>
    <property type="match status" value="1"/>
</dbReference>
<dbReference type="InterPro" id="IPR004095">
    <property type="entry name" value="TGS"/>
</dbReference>
<dbReference type="InterPro" id="IPR004811">
    <property type="entry name" value="RelA/Spo_fam"/>
</dbReference>
<keyword evidence="10" id="KW-0808">Transferase</keyword>
<sequence length="733" mass="82319">MNRPSAQPIIRQYELVERVKSYDPDADEDALNKAYVFTIKAHGSQTRASGDPYFTHPIWVAYLLTELKLDTASIITALLHDTVEDTLTSLQEIQRAFGPDVARLVDGVTKLSRIELQHAGTPQSDQQKQAENFRKLVLAMSEDIRVLLVKLADRLHNMQTLHYIKNPDKRRRIARETIEIYAPLAERIGIQRWKDELEELAFQELNPEAFASIRGRLERLEEDGAGGVDRIIKELEETVHGAGLETATVSGRRKAPYSIWRKMQRKNVAFEQLSDVMAFRIVVDTVEHCYQALGVIHAKYPVVPGRFKDYISTPKPNGYRSIHTTVIGPEKHRIEVQIRTDEMHEVADVGVAAHWAYKEGRPRTTEGRQYRWLRELLDILEHAARPEEFLEHTKLELFQDQVFCFTPKGDLIALPRGATAVDFAYAVHSVVGDTCVGAKVNGRMLPLRTPLQNGDQVEILTSKNSTPSTDWENFVVTGKARARIRRFIRTQQRGEHIKLGRGLLERIFKQEGYEYSDKALDGVIKIFQQPTSEDLLAAIGAAQTGARDVFNTIFPGHRVQPQVAPEDKIVPQAKAKPKRSSSAPLPIRGLIPGMAVHYARCCHPLPGDRIVGIVTTGKGVTIHTIDCETLESFHESPERWIDVAWDPDAEGMEDAVGRISVVVANEPGALGTLSTVIGKNGGNITNLKFTSRSPDFFEMLIDIDVHDVKHLTNIMAALRATPVINSVERARSR</sequence>
<dbReference type="Pfam" id="PF13328">
    <property type="entry name" value="HD_4"/>
    <property type="match status" value="1"/>
</dbReference>
<organism evidence="10 11">
    <name type="scientific">Rhodocista pekingensis</name>
    <dbReference type="NCBI Taxonomy" id="201185"/>
    <lineage>
        <taxon>Bacteria</taxon>
        <taxon>Pseudomonadati</taxon>
        <taxon>Pseudomonadota</taxon>
        <taxon>Alphaproteobacteria</taxon>
        <taxon>Rhodospirillales</taxon>
        <taxon>Azospirillaceae</taxon>
        <taxon>Rhodocista</taxon>
    </lineage>
</organism>
<dbReference type="PANTHER" id="PTHR21262:SF36">
    <property type="entry name" value="BIFUNCTIONAL (P)PPGPP SYNTHASE_HYDROLASE SPOT"/>
    <property type="match status" value="1"/>
</dbReference>
<comment type="catalytic activity">
    <reaction evidence="5">
        <text>GTP + ATP = guanosine 3'-diphosphate 5'-triphosphate + AMP</text>
        <dbReference type="Rhea" id="RHEA:22088"/>
        <dbReference type="ChEBI" id="CHEBI:30616"/>
        <dbReference type="ChEBI" id="CHEBI:37565"/>
        <dbReference type="ChEBI" id="CHEBI:142410"/>
        <dbReference type="ChEBI" id="CHEBI:456215"/>
        <dbReference type="EC" id="2.7.6.5"/>
    </reaction>
</comment>
<dbReference type="InterPro" id="IPR045865">
    <property type="entry name" value="ACT-like_dom_sf"/>
</dbReference>
<evidence type="ECO:0000256" key="3">
    <source>
        <dbReference type="ARBA" id="ARBA00029754"/>
    </source>
</evidence>
<name>A0ABW2KSI1_9PROT</name>
<dbReference type="GO" id="GO:0008728">
    <property type="term" value="F:GTP diphosphokinase activity"/>
    <property type="evidence" value="ECO:0007669"/>
    <property type="project" value="UniProtKB-EC"/>
</dbReference>
<dbReference type="InterPro" id="IPR007685">
    <property type="entry name" value="RelA_SpoT"/>
</dbReference>